<proteinExistence type="predicted"/>
<organism evidence="1 2">
    <name type="scientific">Fasciola gigantica</name>
    <name type="common">Giant liver fluke</name>
    <dbReference type="NCBI Taxonomy" id="46835"/>
    <lineage>
        <taxon>Eukaryota</taxon>
        <taxon>Metazoa</taxon>
        <taxon>Spiralia</taxon>
        <taxon>Lophotrochozoa</taxon>
        <taxon>Platyhelminthes</taxon>
        <taxon>Trematoda</taxon>
        <taxon>Digenea</taxon>
        <taxon>Plagiorchiida</taxon>
        <taxon>Echinostomata</taxon>
        <taxon>Echinostomatoidea</taxon>
        <taxon>Fasciolidae</taxon>
        <taxon>Fasciola</taxon>
    </lineage>
</organism>
<keyword evidence="2" id="KW-1185">Reference proteome</keyword>
<protein>
    <submittedName>
        <fullName evidence="1">Uncharacterized protein</fullName>
    </submittedName>
</protein>
<accession>A0A504YPH4</accession>
<reference evidence="1 2" key="1">
    <citation type="submission" date="2019-04" db="EMBL/GenBank/DDBJ databases">
        <title>Annotation for the trematode Fasciola gigantica.</title>
        <authorList>
            <person name="Choi Y.-J."/>
        </authorList>
    </citation>
    <scope>NUCLEOTIDE SEQUENCE [LARGE SCALE GENOMIC DNA]</scope>
    <source>
        <strain evidence="1">Uganda_cow_1</strain>
    </source>
</reference>
<evidence type="ECO:0000313" key="1">
    <source>
        <dbReference type="EMBL" id="TPP59760.1"/>
    </source>
</evidence>
<sequence length="126" mass="14272">MDGRKPHPPSLRYLTARAIDDSCTTIIKLTQAAEFATETSKLKRIQKPESRRALKGCFLRVPSLFISEGVIRFGSRLNWALGAFKLKHLDILPLNHFVARPSIRYHHEINDHVGTGQVLDAISQRN</sequence>
<dbReference type="Proteomes" id="UP000316759">
    <property type="component" value="Unassembled WGS sequence"/>
</dbReference>
<gene>
    <name evidence="1" type="ORF">FGIG_02754</name>
</gene>
<dbReference type="AlphaFoldDB" id="A0A504YPH4"/>
<dbReference type="EMBL" id="SUNJ01010284">
    <property type="protein sequence ID" value="TPP59760.1"/>
    <property type="molecule type" value="Genomic_DNA"/>
</dbReference>
<comment type="caution">
    <text evidence="1">The sequence shown here is derived from an EMBL/GenBank/DDBJ whole genome shotgun (WGS) entry which is preliminary data.</text>
</comment>
<name>A0A504YPH4_FASGI</name>
<evidence type="ECO:0000313" key="2">
    <source>
        <dbReference type="Proteomes" id="UP000316759"/>
    </source>
</evidence>